<gene>
    <name evidence="2" type="ORF">HERILL_LOCUS4583</name>
</gene>
<evidence type="ECO:0000313" key="3">
    <source>
        <dbReference type="Proteomes" id="UP000594454"/>
    </source>
</evidence>
<dbReference type="Proteomes" id="UP000594454">
    <property type="component" value="Chromosome 2"/>
</dbReference>
<organism evidence="2 3">
    <name type="scientific">Hermetia illucens</name>
    <name type="common">Black soldier fly</name>
    <dbReference type="NCBI Taxonomy" id="343691"/>
    <lineage>
        <taxon>Eukaryota</taxon>
        <taxon>Metazoa</taxon>
        <taxon>Ecdysozoa</taxon>
        <taxon>Arthropoda</taxon>
        <taxon>Hexapoda</taxon>
        <taxon>Insecta</taxon>
        <taxon>Pterygota</taxon>
        <taxon>Neoptera</taxon>
        <taxon>Endopterygota</taxon>
        <taxon>Diptera</taxon>
        <taxon>Brachycera</taxon>
        <taxon>Stratiomyomorpha</taxon>
        <taxon>Stratiomyidae</taxon>
        <taxon>Hermetiinae</taxon>
        <taxon>Hermetia</taxon>
    </lineage>
</organism>
<protein>
    <submittedName>
        <fullName evidence="2">Uncharacterized protein</fullName>
    </submittedName>
</protein>
<reference evidence="2 3" key="1">
    <citation type="submission" date="2020-11" db="EMBL/GenBank/DDBJ databases">
        <authorList>
            <person name="Wallbank WR R."/>
            <person name="Pardo Diaz C."/>
            <person name="Kozak K."/>
            <person name="Martin S."/>
            <person name="Jiggins C."/>
            <person name="Moest M."/>
            <person name="Warren A I."/>
            <person name="Generalovic N T."/>
            <person name="Byers J.R.P. K."/>
            <person name="Montejo-Kovacevich G."/>
            <person name="Yen C E."/>
        </authorList>
    </citation>
    <scope>NUCLEOTIDE SEQUENCE [LARGE SCALE GENOMIC DNA]</scope>
</reference>
<name>A0A7R8UIH2_HERIL</name>
<dbReference type="InParanoid" id="A0A7R8UIH2"/>
<dbReference type="EMBL" id="LR899010">
    <property type="protein sequence ID" value="CAD7081482.1"/>
    <property type="molecule type" value="Genomic_DNA"/>
</dbReference>
<feature type="region of interest" description="Disordered" evidence="1">
    <location>
        <begin position="29"/>
        <end position="48"/>
    </location>
</feature>
<keyword evidence="3" id="KW-1185">Reference proteome</keyword>
<feature type="compositionally biased region" description="Basic and acidic residues" evidence="1">
    <location>
        <begin position="38"/>
        <end position="48"/>
    </location>
</feature>
<sequence>MVRGGLLGNVKLDSLEKMEAENFRKDWQRERKHKCEHPKRQGSDEKGKFLVSNVNMHNKDATGKIKRANPRRALICVLTLCWIDRALLLKCHDYLDEIFEVL</sequence>
<evidence type="ECO:0000313" key="2">
    <source>
        <dbReference type="EMBL" id="CAD7081482.1"/>
    </source>
</evidence>
<evidence type="ECO:0000256" key="1">
    <source>
        <dbReference type="SAM" id="MobiDB-lite"/>
    </source>
</evidence>
<proteinExistence type="predicted"/>
<accession>A0A7R8UIH2</accession>
<dbReference type="AlphaFoldDB" id="A0A7R8UIH2"/>